<evidence type="ECO:0000256" key="18">
    <source>
        <dbReference type="ARBA" id="ARBA00047470"/>
    </source>
</evidence>
<evidence type="ECO:0000259" key="25">
    <source>
        <dbReference type="PROSITE" id="PS50004"/>
    </source>
</evidence>
<feature type="binding site" evidence="20">
    <location>
        <position position="890"/>
    </location>
    <ligand>
        <name>Mg(2+)</name>
        <dbReference type="ChEBI" id="CHEBI:18420"/>
    </ligand>
</feature>
<keyword evidence="10" id="KW-0808">Transferase</keyword>
<keyword evidence="16" id="KW-0539">Nucleus</keyword>
<evidence type="ECO:0000256" key="16">
    <source>
        <dbReference type="ARBA" id="ARBA00023242"/>
    </source>
</evidence>
<dbReference type="CDD" id="cd11623">
    <property type="entry name" value="HR1_PKN_2"/>
    <property type="match status" value="1"/>
</dbReference>
<dbReference type="RefSeq" id="XP_035683411.1">
    <property type="nucleotide sequence ID" value="XM_035827518.1"/>
</dbReference>
<evidence type="ECO:0000256" key="6">
    <source>
        <dbReference type="ARBA" id="ARBA00012429"/>
    </source>
</evidence>
<evidence type="ECO:0000256" key="2">
    <source>
        <dbReference type="ARBA" id="ARBA00004214"/>
    </source>
</evidence>
<dbReference type="InterPro" id="IPR011009">
    <property type="entry name" value="Kinase-like_dom_sf"/>
</dbReference>
<organism evidence="29 30">
    <name type="scientific">Branchiostoma floridae</name>
    <name type="common">Florida lancelet</name>
    <name type="synonym">Amphioxus</name>
    <dbReference type="NCBI Taxonomy" id="7739"/>
    <lineage>
        <taxon>Eukaryota</taxon>
        <taxon>Metazoa</taxon>
        <taxon>Chordata</taxon>
        <taxon>Cephalochordata</taxon>
        <taxon>Leptocardii</taxon>
        <taxon>Amphioxiformes</taxon>
        <taxon>Branchiostomatidae</taxon>
        <taxon>Branchiostoma</taxon>
    </lineage>
</organism>
<feature type="binding site" evidence="20">
    <location>
        <position position="877"/>
    </location>
    <ligand>
        <name>Mg(2+)</name>
        <dbReference type="ChEBI" id="CHEBI:18420"/>
    </ligand>
</feature>
<dbReference type="GO" id="GO:0035556">
    <property type="term" value="P:intracellular signal transduction"/>
    <property type="evidence" value="ECO:0000318"/>
    <property type="project" value="GO_Central"/>
</dbReference>
<feature type="region of interest" description="Disordered" evidence="24">
    <location>
        <begin position="107"/>
        <end position="134"/>
    </location>
</feature>
<feature type="region of interest" description="Disordered" evidence="24">
    <location>
        <begin position="704"/>
        <end position="742"/>
    </location>
</feature>
<dbReference type="PROSITE" id="PS50004">
    <property type="entry name" value="C2"/>
    <property type="match status" value="1"/>
</dbReference>
<evidence type="ECO:0000256" key="23">
    <source>
        <dbReference type="SAM" id="Coils"/>
    </source>
</evidence>
<evidence type="ECO:0000256" key="7">
    <source>
        <dbReference type="ARBA" id="ARBA00022490"/>
    </source>
</evidence>
<dbReference type="SMART" id="SM00742">
    <property type="entry name" value="Hr1"/>
    <property type="match status" value="3"/>
</dbReference>
<dbReference type="GO" id="GO:0046872">
    <property type="term" value="F:metal ion binding"/>
    <property type="evidence" value="ECO:0007669"/>
    <property type="project" value="UniProtKB-KW"/>
</dbReference>
<dbReference type="SUPFAM" id="SSF56112">
    <property type="entry name" value="Protein kinase-like (PK-like)"/>
    <property type="match status" value="1"/>
</dbReference>
<keyword evidence="13" id="KW-0418">Kinase</keyword>
<dbReference type="PROSITE" id="PS00107">
    <property type="entry name" value="PROTEIN_KINASE_ATP"/>
    <property type="match status" value="1"/>
</dbReference>
<proteinExistence type="inferred from homology"/>
<dbReference type="FunFam" id="1.10.287.160:FF:000003">
    <property type="entry name" value="Putative serine/threonine-protein kinase N2"/>
    <property type="match status" value="1"/>
</dbReference>
<evidence type="ECO:0000256" key="20">
    <source>
        <dbReference type="PIRSR" id="PIRSR000615-3"/>
    </source>
</evidence>
<feature type="region of interest" description="Disordered" evidence="24">
    <location>
        <begin position="609"/>
        <end position="679"/>
    </location>
</feature>
<feature type="domain" description="REM-1" evidence="28">
    <location>
        <begin position="28"/>
        <end position="102"/>
    </location>
</feature>
<dbReference type="CDD" id="cd05589">
    <property type="entry name" value="STKc_PKN"/>
    <property type="match status" value="1"/>
</dbReference>
<evidence type="ECO:0000313" key="30">
    <source>
        <dbReference type="RefSeq" id="XP_035683411.1"/>
    </source>
</evidence>
<reference evidence="29" key="1">
    <citation type="journal article" date="2020" name="Nat. Ecol. Evol.">
        <title>Deeply conserved synteny resolves early events in vertebrate evolution.</title>
        <authorList>
            <person name="Simakov O."/>
            <person name="Marletaz F."/>
            <person name="Yue J.X."/>
            <person name="O'Connell B."/>
            <person name="Jenkins J."/>
            <person name="Brandt A."/>
            <person name="Calef R."/>
            <person name="Tung C.H."/>
            <person name="Huang T.K."/>
            <person name="Schmutz J."/>
            <person name="Satoh N."/>
            <person name="Yu J.K."/>
            <person name="Putnam N.H."/>
            <person name="Green R.E."/>
            <person name="Rokhsar D.S."/>
        </authorList>
    </citation>
    <scope>NUCLEOTIDE SEQUENCE [LARGE SCALE GENOMIC DNA]</scope>
    <source>
        <strain evidence="29">S238N-H82</strain>
    </source>
</reference>
<evidence type="ECO:0000256" key="9">
    <source>
        <dbReference type="ARBA" id="ARBA00022553"/>
    </source>
</evidence>
<dbReference type="CDD" id="cd11622">
    <property type="entry name" value="HR1_PKN_1"/>
    <property type="match status" value="1"/>
</dbReference>
<dbReference type="KEGG" id="bfo:118420649"/>
<dbReference type="PROSITE" id="PS50011">
    <property type="entry name" value="PROTEIN_KINASE_DOM"/>
    <property type="match status" value="1"/>
</dbReference>
<evidence type="ECO:0000256" key="13">
    <source>
        <dbReference type="ARBA" id="ARBA00022777"/>
    </source>
</evidence>
<evidence type="ECO:0000256" key="19">
    <source>
        <dbReference type="PIRSR" id="PIRSR000615-1"/>
    </source>
</evidence>
<dbReference type="SUPFAM" id="SSF46585">
    <property type="entry name" value="HR1 repeat"/>
    <property type="match status" value="4"/>
</dbReference>
<evidence type="ECO:0000256" key="1">
    <source>
        <dbReference type="ARBA" id="ARBA00004123"/>
    </source>
</evidence>
<dbReference type="SMART" id="SM00239">
    <property type="entry name" value="C2"/>
    <property type="match status" value="1"/>
</dbReference>
<evidence type="ECO:0000256" key="10">
    <source>
        <dbReference type="ARBA" id="ARBA00022679"/>
    </source>
</evidence>
<dbReference type="InterPro" id="IPR017441">
    <property type="entry name" value="Protein_kinase_ATP_BS"/>
</dbReference>
<feature type="compositionally biased region" description="Basic and acidic residues" evidence="24">
    <location>
        <begin position="120"/>
        <end position="129"/>
    </location>
</feature>
<evidence type="ECO:0000256" key="8">
    <source>
        <dbReference type="ARBA" id="ARBA00022527"/>
    </source>
</evidence>
<keyword evidence="7" id="KW-0963">Cytoplasm</keyword>
<evidence type="ECO:0000256" key="4">
    <source>
        <dbReference type="ARBA" id="ARBA00004626"/>
    </source>
</evidence>
<evidence type="ECO:0000256" key="15">
    <source>
        <dbReference type="ARBA" id="ARBA00023054"/>
    </source>
</evidence>
<evidence type="ECO:0000256" key="14">
    <source>
        <dbReference type="ARBA" id="ARBA00022840"/>
    </source>
</evidence>
<dbReference type="InterPro" id="IPR017892">
    <property type="entry name" value="Pkinase_C"/>
</dbReference>
<comment type="similarity">
    <text evidence="5">Belongs to the protein kinase superfamily. AGC Ser/Thr protein kinase family. PKC subfamily.</text>
</comment>
<dbReference type="PROSITE" id="PS00108">
    <property type="entry name" value="PROTEIN_KINASE_ST"/>
    <property type="match status" value="1"/>
</dbReference>
<evidence type="ECO:0000256" key="22">
    <source>
        <dbReference type="PROSITE-ProRule" id="PRU10141"/>
    </source>
</evidence>
<dbReference type="InterPro" id="IPR035892">
    <property type="entry name" value="C2_domain_sf"/>
</dbReference>
<sequence length="1074" mass="121088">MAAEPTHFQSDPASHFVNHIGQRYGMQDVSDSDIQQKLEYLREHIKNDIKKEYKIKEGAEKVRKVTTDKKSLANVDSIVKKSNKKIQELHEQLQELNAHIVVSQSASESADLTDSEPFSPDEKGSKRDSGTNFNSRVSALQKQLTIEMKVKQGAENMLNMYSTGSSKDRKLLAEAQQMLKDSKTKIEIIRMQILKAETQTSQENHVPEASSGDTATPCITDTYTTQRLLRGLANLSLSGSPLESGSADELRIATLRHHMKIESAIVEGAKNVVRLLGAGKETDKRAVSEKSRSRWSGMSLGEEASNGHWSPRVYHMRLWGSGTRRRQKRTITCTEEAQTKLQESSQKLDILKFSLEKHLKNMPEASDKRKEIESELSLTSPVSYRTSGSYAQQTYSAYPKPAALTGRLDVRLMGCQDLLENVPGRSRSSSPTFPVSSPGETKSGGFMSAKRSFHGRNSSKTYSVKPEDLSNEVMAVMKLDNKMVSQTAWKPCSNQAWDQRFNIDLDRSRELEIAIYWKDWRSLCGMKYLRLEDFLDNQRHGLCVDIEPTGKLFIEVTFYNPVIERKPKLQRQRKIFPKHKGKNFLRPGQMNINVATWGRLMKRALPQACGTSPSTFSPISEVGSGGATPVKPSTPHERTAAHRLEFEQEPPEKPPRGESLQDNNSGSKKNSVAEHEVQVSESVSSPGFYDSVMDALSAFDFLGGDQSPDTSLESPGIRPGALTAPPPVPPHQQEYTGTSSTMTMDNFRPVAVLGRGHFGKVLLAEYKNTGELFAIKALKKADILARDEVESLMCEKRIFEAANSMRHPFLVNLFACYQTKGHVCFVMEYASGGDLMMHIHSDVFSEPRTVFYAACVVLGLQFLHEHNIVYRDLKLDNLLLDSEGFLKIADFGLCKEGMAYGDRTSTFCGTPEFLAPEVLTETSYTRAVDWWGLGVLIFEMLVGESPFPGDDEEEVFDSIVNDDVRYPRFLSTEAIAIMRRLLRRNPERRLGSTERDAEDVKKQPFFRNVNWDDLLMRRVKPPFVPTIKHSEDVSNFDEEFTTEEPILTPPREPRHISGDEQEMFKEFEYMADWC</sequence>
<dbReference type="GO" id="GO:0032154">
    <property type="term" value="C:cleavage furrow"/>
    <property type="evidence" value="ECO:0007669"/>
    <property type="project" value="UniProtKB-SubCell"/>
</dbReference>
<gene>
    <name evidence="30" type="primary">LOC118420649</name>
</gene>
<name>A0A9J7LI73_BRAFL</name>
<feature type="domain" description="C2" evidence="25">
    <location>
        <begin position="389"/>
        <end position="553"/>
    </location>
</feature>
<dbReference type="FunFam" id="1.10.287.160:FF:000002">
    <property type="entry name" value="Putative serine/threonine-protein kinase N2"/>
    <property type="match status" value="1"/>
</dbReference>
<feature type="domain" description="AGC-kinase C-terminal" evidence="27">
    <location>
        <begin position="1007"/>
        <end position="1074"/>
    </location>
</feature>
<keyword evidence="20" id="KW-0460">Magnesium</keyword>
<dbReference type="SUPFAM" id="SSF49562">
    <property type="entry name" value="C2 domain (Calcium/lipid-binding domain, CaLB)"/>
    <property type="match status" value="1"/>
</dbReference>
<dbReference type="GO" id="GO:0005634">
    <property type="term" value="C:nucleus"/>
    <property type="evidence" value="ECO:0007669"/>
    <property type="project" value="UniProtKB-SubCell"/>
</dbReference>
<dbReference type="InterPro" id="IPR011072">
    <property type="entry name" value="HR1_rho-bd"/>
</dbReference>
<evidence type="ECO:0000256" key="5">
    <source>
        <dbReference type="ARBA" id="ARBA00005490"/>
    </source>
</evidence>
<evidence type="ECO:0000256" key="11">
    <source>
        <dbReference type="ARBA" id="ARBA00022737"/>
    </source>
</evidence>
<feature type="compositionally biased region" description="Low complexity" evidence="24">
    <location>
        <begin position="426"/>
        <end position="438"/>
    </location>
</feature>
<dbReference type="InterPro" id="IPR000719">
    <property type="entry name" value="Prot_kinase_dom"/>
</dbReference>
<comment type="subcellular location">
    <subcellularLocation>
        <location evidence="4">Cleavage furrow</location>
    </subcellularLocation>
    <subcellularLocation>
        <location evidence="3">Cytoplasm</location>
    </subcellularLocation>
    <subcellularLocation>
        <location evidence="2">Midbody</location>
    </subcellularLocation>
    <subcellularLocation>
        <location evidence="1">Nucleus</location>
    </subcellularLocation>
</comment>
<dbReference type="FunFam" id="3.30.200.20:FF:000058">
    <property type="entry name" value="Putative serine/threonine-protein kinase N2"/>
    <property type="match status" value="1"/>
</dbReference>
<keyword evidence="29" id="KW-1185">Reference proteome</keyword>
<keyword evidence="12 22" id="KW-0547">Nucleotide-binding</keyword>
<dbReference type="AlphaFoldDB" id="A0A9J7LI73"/>
<evidence type="ECO:0000256" key="12">
    <source>
        <dbReference type="ARBA" id="ARBA00022741"/>
    </source>
</evidence>
<dbReference type="InterPro" id="IPR037313">
    <property type="entry name" value="PKN_HR1_1"/>
</dbReference>
<evidence type="ECO:0000259" key="26">
    <source>
        <dbReference type="PROSITE" id="PS50011"/>
    </source>
</evidence>
<dbReference type="FunFam" id="1.10.510.10:FF:000038">
    <property type="entry name" value="serine/threonine-protein kinase N2 isoform X1"/>
    <property type="match status" value="1"/>
</dbReference>
<dbReference type="OMA" id="PEDVTXD"/>
<evidence type="ECO:0000256" key="24">
    <source>
        <dbReference type="SAM" id="MobiDB-lite"/>
    </source>
</evidence>
<keyword evidence="20" id="KW-0479">Metal-binding</keyword>
<feature type="domain" description="REM-1" evidence="28">
    <location>
        <begin position="119"/>
        <end position="202"/>
    </location>
</feature>
<evidence type="ECO:0000259" key="27">
    <source>
        <dbReference type="PROSITE" id="PS51285"/>
    </source>
</evidence>
<reference evidence="30" key="2">
    <citation type="submission" date="2025-08" db="UniProtKB">
        <authorList>
            <consortium name="RefSeq"/>
        </authorList>
    </citation>
    <scope>IDENTIFICATION</scope>
    <source>
        <strain evidence="30">S238N-H82</strain>
        <tissue evidence="30">Testes</tissue>
    </source>
</reference>
<evidence type="ECO:0000256" key="21">
    <source>
        <dbReference type="PROSITE-ProRule" id="PRU01207"/>
    </source>
</evidence>
<dbReference type="GO" id="GO:0030496">
    <property type="term" value="C:midbody"/>
    <property type="evidence" value="ECO:0007669"/>
    <property type="project" value="UniProtKB-SubCell"/>
</dbReference>
<dbReference type="InterPro" id="IPR000008">
    <property type="entry name" value="C2_dom"/>
</dbReference>
<dbReference type="EC" id="2.7.11.13" evidence="6"/>
<evidence type="ECO:0000313" key="29">
    <source>
        <dbReference type="Proteomes" id="UP000001554"/>
    </source>
</evidence>
<feature type="compositionally biased region" description="Polar residues" evidence="24">
    <location>
        <begin position="660"/>
        <end position="670"/>
    </location>
</feature>
<dbReference type="InterPro" id="IPR036274">
    <property type="entry name" value="HR1_rpt_sf"/>
</dbReference>
<accession>A0A9J7LI73</accession>
<keyword evidence="15 21" id="KW-0175">Coiled coil</keyword>
<dbReference type="Pfam" id="PF02185">
    <property type="entry name" value="HR1"/>
    <property type="match status" value="2"/>
</dbReference>
<dbReference type="Pfam" id="PF00433">
    <property type="entry name" value="Pkinase_C"/>
    <property type="match status" value="1"/>
</dbReference>
<feature type="compositionally biased region" description="Polar residues" evidence="24">
    <location>
        <begin position="609"/>
        <end position="618"/>
    </location>
</feature>
<dbReference type="InterPro" id="IPR000961">
    <property type="entry name" value="AGC-kinase_C"/>
</dbReference>
<dbReference type="GO" id="GO:0005737">
    <property type="term" value="C:cytoplasm"/>
    <property type="evidence" value="ECO:0007669"/>
    <property type="project" value="UniProtKB-SubCell"/>
</dbReference>
<dbReference type="SMART" id="SM00220">
    <property type="entry name" value="S_TKc"/>
    <property type="match status" value="1"/>
</dbReference>
<dbReference type="SMART" id="SM00133">
    <property type="entry name" value="S_TK_X"/>
    <property type="match status" value="1"/>
</dbReference>
<feature type="compositionally biased region" description="Basic and acidic residues" evidence="24">
    <location>
        <begin position="634"/>
        <end position="656"/>
    </location>
</feature>
<comment type="catalytic activity">
    <reaction evidence="18">
        <text>L-seryl-[protein] + ATP = O-phospho-L-seryl-[protein] + ADP + H(+)</text>
        <dbReference type="Rhea" id="RHEA:17989"/>
        <dbReference type="Rhea" id="RHEA-COMP:9863"/>
        <dbReference type="Rhea" id="RHEA-COMP:11604"/>
        <dbReference type="ChEBI" id="CHEBI:15378"/>
        <dbReference type="ChEBI" id="CHEBI:29999"/>
        <dbReference type="ChEBI" id="CHEBI:30616"/>
        <dbReference type="ChEBI" id="CHEBI:83421"/>
        <dbReference type="ChEBI" id="CHEBI:456216"/>
        <dbReference type="EC" id="2.7.11.13"/>
    </reaction>
</comment>
<keyword evidence="14 22" id="KW-0067">ATP-binding</keyword>
<dbReference type="Gene3D" id="1.10.510.10">
    <property type="entry name" value="Transferase(Phosphotransferase) domain 1"/>
    <property type="match status" value="1"/>
</dbReference>
<dbReference type="GO" id="GO:0031267">
    <property type="term" value="F:small GTPase binding"/>
    <property type="evidence" value="ECO:0007669"/>
    <property type="project" value="InterPro"/>
</dbReference>
<protein>
    <recommendedName>
        <fullName evidence="6">protein kinase C</fullName>
        <ecNumber evidence="6">2.7.11.13</ecNumber>
    </recommendedName>
</protein>
<keyword evidence="9" id="KW-0597">Phosphoprotein</keyword>
<dbReference type="Gene3D" id="1.10.287.160">
    <property type="entry name" value="HR1 repeat"/>
    <property type="match status" value="3"/>
</dbReference>
<feature type="region of interest" description="Disordered" evidence="24">
    <location>
        <begin position="199"/>
        <end position="218"/>
    </location>
</feature>
<feature type="domain" description="Protein kinase" evidence="26">
    <location>
        <begin position="747"/>
        <end position="1006"/>
    </location>
</feature>
<feature type="coiled-coil region" evidence="23">
    <location>
        <begin position="79"/>
        <end position="106"/>
    </location>
</feature>
<evidence type="ECO:0000259" key="28">
    <source>
        <dbReference type="PROSITE" id="PS51860"/>
    </source>
</evidence>
<feature type="binding site" evidence="22">
    <location>
        <position position="776"/>
    </location>
    <ligand>
        <name>ATP</name>
        <dbReference type="ChEBI" id="CHEBI:30616"/>
    </ligand>
</feature>
<keyword evidence="8" id="KW-0723">Serine/threonine-protein kinase</keyword>
<dbReference type="GeneID" id="118420649"/>
<evidence type="ECO:0000256" key="17">
    <source>
        <dbReference type="ARBA" id="ARBA00047272"/>
    </source>
</evidence>
<feature type="active site" description="Proton acceptor" evidence="19">
    <location>
        <position position="872"/>
    </location>
</feature>
<dbReference type="GO" id="GO:0004697">
    <property type="term" value="F:diacylglycerol-dependent serine/threonine kinase activity"/>
    <property type="evidence" value="ECO:0007669"/>
    <property type="project" value="UniProtKB-EC"/>
</dbReference>
<feature type="compositionally biased region" description="Polar residues" evidence="24">
    <location>
        <begin position="733"/>
        <end position="742"/>
    </location>
</feature>
<evidence type="ECO:0000256" key="3">
    <source>
        <dbReference type="ARBA" id="ARBA00004496"/>
    </source>
</evidence>
<dbReference type="Gene3D" id="3.30.200.20">
    <property type="entry name" value="Phosphorylase Kinase, domain 1"/>
    <property type="match status" value="1"/>
</dbReference>
<dbReference type="Pfam" id="PF00069">
    <property type="entry name" value="Pkinase"/>
    <property type="match status" value="1"/>
</dbReference>
<dbReference type="PROSITE" id="PS51860">
    <property type="entry name" value="REM_1"/>
    <property type="match status" value="2"/>
</dbReference>
<dbReference type="GO" id="GO:0005524">
    <property type="term" value="F:ATP binding"/>
    <property type="evidence" value="ECO:0007669"/>
    <property type="project" value="UniProtKB-UniRule"/>
</dbReference>
<dbReference type="GO" id="GO:0004674">
    <property type="term" value="F:protein serine/threonine kinase activity"/>
    <property type="evidence" value="ECO:0000318"/>
    <property type="project" value="GO_Central"/>
</dbReference>
<dbReference type="PROSITE" id="PS51285">
    <property type="entry name" value="AGC_KINASE_CTER"/>
    <property type="match status" value="1"/>
</dbReference>
<feature type="region of interest" description="Disordered" evidence="24">
    <location>
        <begin position="421"/>
        <end position="463"/>
    </location>
</feature>
<keyword evidence="11" id="KW-0677">Repeat</keyword>
<comment type="catalytic activity">
    <reaction evidence="17">
        <text>L-threonyl-[protein] + ATP = O-phospho-L-threonyl-[protein] + ADP + H(+)</text>
        <dbReference type="Rhea" id="RHEA:46608"/>
        <dbReference type="Rhea" id="RHEA-COMP:11060"/>
        <dbReference type="Rhea" id="RHEA-COMP:11605"/>
        <dbReference type="ChEBI" id="CHEBI:15378"/>
        <dbReference type="ChEBI" id="CHEBI:30013"/>
        <dbReference type="ChEBI" id="CHEBI:30616"/>
        <dbReference type="ChEBI" id="CHEBI:61977"/>
        <dbReference type="ChEBI" id="CHEBI:456216"/>
        <dbReference type="EC" id="2.7.11.13"/>
    </reaction>
</comment>
<dbReference type="Proteomes" id="UP000001554">
    <property type="component" value="Chromosome 8"/>
</dbReference>
<dbReference type="InterPro" id="IPR008271">
    <property type="entry name" value="Ser/Thr_kinase_AS"/>
</dbReference>
<dbReference type="PANTHER" id="PTHR24351">
    <property type="entry name" value="RIBOSOMAL PROTEIN S6 KINASE"/>
    <property type="match status" value="1"/>
</dbReference>
<dbReference type="OrthoDB" id="63267at2759"/>